<organism evidence="1 2">
    <name type="scientific">Salmo trutta</name>
    <name type="common">Brown trout</name>
    <dbReference type="NCBI Taxonomy" id="8032"/>
    <lineage>
        <taxon>Eukaryota</taxon>
        <taxon>Metazoa</taxon>
        <taxon>Chordata</taxon>
        <taxon>Craniata</taxon>
        <taxon>Vertebrata</taxon>
        <taxon>Euteleostomi</taxon>
        <taxon>Actinopterygii</taxon>
        <taxon>Neopterygii</taxon>
        <taxon>Teleostei</taxon>
        <taxon>Protacanthopterygii</taxon>
        <taxon>Salmoniformes</taxon>
        <taxon>Salmonidae</taxon>
        <taxon>Salmoninae</taxon>
        <taxon>Salmo</taxon>
    </lineage>
</organism>
<keyword evidence="2" id="KW-1185">Reference proteome</keyword>
<dbReference type="InParanoid" id="A0A673VKV2"/>
<dbReference type="AlphaFoldDB" id="A0A673VKV2"/>
<sequence length="250" mass="27931">MGPQILKRFYSCTIESILTGCITAWYGNCSASDPKALQRVVCTAQYITGTKLPANYTRQCQRKALKIVKDSSHPSHRLFSLLPHGKRYRSETEIPEGLITGDISTATGVSHSRHTWSVIHAGGQRGCVPWNYKLLFHCSGVSSLQPSGEIFEEWCGSLMENYGKCSIVVNIQSWRSPRKGNSCNSGFAGYVRHLPEASEDLMPMTCCLAVARTHAHKLLQIPFQCAHLSPDMEALSRVRMNENHYLNDKQ</sequence>
<evidence type="ECO:0000313" key="1">
    <source>
        <dbReference type="Ensembl" id="ENSSTUP00000000829.1"/>
    </source>
</evidence>
<dbReference type="PANTHER" id="PTHR35969">
    <property type="entry name" value="PROTEIN FAM243A-RELATED"/>
    <property type="match status" value="1"/>
</dbReference>
<accession>A0A673VKV2</accession>
<dbReference type="InterPro" id="IPR037728">
    <property type="entry name" value="C21orf140-like"/>
</dbReference>
<protein>
    <submittedName>
        <fullName evidence="1">Uncharacterized protein</fullName>
    </submittedName>
</protein>
<dbReference type="Proteomes" id="UP000472277">
    <property type="component" value="Chromosome 3"/>
</dbReference>
<name>A0A673VKV2_SALTR</name>
<dbReference type="PANTHER" id="PTHR35969:SF1">
    <property type="entry name" value="FAMILY WITH SEQUENCE SIMILARITY 243 MEMBER A"/>
    <property type="match status" value="1"/>
</dbReference>
<reference evidence="1" key="1">
    <citation type="submission" date="2025-08" db="UniProtKB">
        <authorList>
            <consortium name="Ensembl"/>
        </authorList>
    </citation>
    <scope>IDENTIFICATION</scope>
</reference>
<proteinExistence type="predicted"/>
<dbReference type="Ensembl" id="ENSSTUT00000000910.1">
    <property type="protein sequence ID" value="ENSSTUP00000000829.1"/>
    <property type="gene ID" value="ENSSTUG00000000458.1"/>
</dbReference>
<reference evidence="1" key="2">
    <citation type="submission" date="2025-09" db="UniProtKB">
        <authorList>
            <consortium name="Ensembl"/>
        </authorList>
    </citation>
    <scope>IDENTIFICATION</scope>
</reference>
<dbReference type="GeneTree" id="ENSGT01080000259752"/>
<evidence type="ECO:0000313" key="2">
    <source>
        <dbReference type="Proteomes" id="UP000472277"/>
    </source>
</evidence>